<reference evidence="11" key="1">
    <citation type="submission" date="2017-09" db="EMBL/GenBank/DDBJ databases">
        <authorList>
            <person name="Varghese N."/>
            <person name="Submissions S."/>
        </authorList>
    </citation>
    <scope>NUCLEOTIDE SEQUENCE [LARGE SCALE GENOMIC DNA]</scope>
    <source>
        <strain evidence="11">DSM 44270</strain>
    </source>
</reference>
<feature type="signal peptide" evidence="8">
    <location>
        <begin position="1"/>
        <end position="33"/>
    </location>
</feature>
<feature type="active site" description="Charge relay system" evidence="5 6">
    <location>
        <position position="426"/>
    </location>
</feature>
<evidence type="ECO:0000256" key="3">
    <source>
        <dbReference type="ARBA" id="ARBA00022801"/>
    </source>
</evidence>
<dbReference type="GO" id="GO:0006508">
    <property type="term" value="P:proteolysis"/>
    <property type="evidence" value="ECO:0007669"/>
    <property type="project" value="UniProtKB-KW"/>
</dbReference>
<feature type="chain" id="PRO_5013352679" evidence="8">
    <location>
        <begin position="34"/>
        <end position="494"/>
    </location>
</feature>
<evidence type="ECO:0000313" key="10">
    <source>
        <dbReference type="EMBL" id="SOD95334.1"/>
    </source>
</evidence>
<name>A0A286GK24_9ACTN</name>
<dbReference type="PROSITE" id="PS00137">
    <property type="entry name" value="SUBTILASE_HIS"/>
    <property type="match status" value="1"/>
</dbReference>
<accession>A0A286GK24</accession>
<dbReference type="PRINTS" id="PR00723">
    <property type="entry name" value="SUBTILISIN"/>
</dbReference>
<evidence type="ECO:0000256" key="1">
    <source>
        <dbReference type="ARBA" id="ARBA00011073"/>
    </source>
</evidence>
<evidence type="ECO:0000313" key="11">
    <source>
        <dbReference type="Proteomes" id="UP000219482"/>
    </source>
</evidence>
<dbReference type="OrthoDB" id="614750at2"/>
<evidence type="ECO:0000256" key="7">
    <source>
        <dbReference type="RuleBase" id="RU003355"/>
    </source>
</evidence>
<keyword evidence="2 6" id="KW-0645">Protease</keyword>
<evidence type="ECO:0000259" key="9">
    <source>
        <dbReference type="Pfam" id="PF00082"/>
    </source>
</evidence>
<dbReference type="PANTHER" id="PTHR43806:SF11">
    <property type="entry name" value="CEREVISIN-RELATED"/>
    <property type="match status" value="1"/>
</dbReference>
<dbReference type="PANTHER" id="PTHR43806">
    <property type="entry name" value="PEPTIDASE S8"/>
    <property type="match status" value="1"/>
</dbReference>
<feature type="active site" description="Charge relay system" evidence="5 6">
    <location>
        <position position="214"/>
    </location>
</feature>
<organism evidence="10 11">
    <name type="scientific">Blastococcus haudaquaticus</name>
    <dbReference type="NCBI Taxonomy" id="1938745"/>
    <lineage>
        <taxon>Bacteria</taxon>
        <taxon>Bacillati</taxon>
        <taxon>Actinomycetota</taxon>
        <taxon>Actinomycetes</taxon>
        <taxon>Geodermatophilales</taxon>
        <taxon>Geodermatophilaceae</taxon>
        <taxon>Blastococcus</taxon>
    </lineage>
</organism>
<comment type="similarity">
    <text evidence="1 6 7">Belongs to the peptidase S8 family.</text>
</comment>
<dbReference type="InterPro" id="IPR036852">
    <property type="entry name" value="Peptidase_S8/S53_dom_sf"/>
</dbReference>
<keyword evidence="11" id="KW-1185">Reference proteome</keyword>
<dbReference type="InterPro" id="IPR015500">
    <property type="entry name" value="Peptidase_S8_subtilisin-rel"/>
</dbReference>
<evidence type="ECO:0000256" key="2">
    <source>
        <dbReference type="ARBA" id="ARBA00022670"/>
    </source>
</evidence>
<feature type="active site" description="Charge relay system" evidence="5 6">
    <location>
        <position position="159"/>
    </location>
</feature>
<dbReference type="GO" id="GO:0004252">
    <property type="term" value="F:serine-type endopeptidase activity"/>
    <property type="evidence" value="ECO:0007669"/>
    <property type="project" value="UniProtKB-UniRule"/>
</dbReference>
<dbReference type="InterPro" id="IPR050131">
    <property type="entry name" value="Peptidase_S8_subtilisin-like"/>
</dbReference>
<evidence type="ECO:0000256" key="8">
    <source>
        <dbReference type="SAM" id="SignalP"/>
    </source>
</evidence>
<dbReference type="PROSITE" id="PS00136">
    <property type="entry name" value="SUBTILASE_ASP"/>
    <property type="match status" value="1"/>
</dbReference>
<dbReference type="InterPro" id="IPR022398">
    <property type="entry name" value="Peptidase_S8_His-AS"/>
</dbReference>
<proteinExistence type="inferred from homology"/>
<dbReference type="InterPro" id="IPR023827">
    <property type="entry name" value="Peptidase_S8_Asp-AS"/>
</dbReference>
<keyword evidence="3 6" id="KW-0378">Hydrolase</keyword>
<dbReference type="PROSITE" id="PS51892">
    <property type="entry name" value="SUBTILASE"/>
    <property type="match status" value="1"/>
</dbReference>
<dbReference type="RefSeq" id="WP_097182880.1">
    <property type="nucleotide sequence ID" value="NZ_OCNK01000001.1"/>
</dbReference>
<evidence type="ECO:0000256" key="5">
    <source>
        <dbReference type="PIRSR" id="PIRSR615500-1"/>
    </source>
</evidence>
<dbReference type="SUPFAM" id="SSF52743">
    <property type="entry name" value="Subtilisin-like"/>
    <property type="match status" value="1"/>
</dbReference>
<dbReference type="PROSITE" id="PS00138">
    <property type="entry name" value="SUBTILASE_SER"/>
    <property type="match status" value="1"/>
</dbReference>
<dbReference type="InterPro" id="IPR023828">
    <property type="entry name" value="Peptidase_S8_Ser-AS"/>
</dbReference>
<feature type="domain" description="Peptidase S8/S53" evidence="9">
    <location>
        <begin position="150"/>
        <end position="463"/>
    </location>
</feature>
<sequence>MNRSLSPTRLRRTLAAGGLSVITAAVLAAPAQAAPADPPPAPVQDFLAEQLGTLPGGVPTTVLVHGTDVAAARAAVEATGMSAVTEFERIGVVVASGTTDQIESARTEPGVTYLEGNTPIAFAQETSNAATRGAEAVSTLTGANGRALDGSGVSVAVIDSGVDPTHPYFRDADGSSAVVANLKSVCLVESDPTTDCVLRVPGSLDTDTVSGGGHGTHVSGIVAGRPTSLADGGELTGAAPGASIVSISTGAVLLIVGADSALNWVLENHEAPCGAGVPADVCPPIKVTNNSYGPTGGGEFDPNSATVKLQRALADEGVVTVWAAGNDGGDGSASLTNPPGQDPTGGILSVASYFDQDSGTRDGVVSEYSSRGAAADPTTWPDLAAPGENITSSCRLYLPICATGLDPRHGPGLLDVGTFNTISGTSMAAPHVAGIVAQLFQADPSATPAEIEAALKATTHRFTDGAPYTSVGDYATSYDKGTGLVDVVAAVARL</sequence>
<dbReference type="EMBL" id="OCNK01000001">
    <property type="protein sequence ID" value="SOD95334.1"/>
    <property type="molecule type" value="Genomic_DNA"/>
</dbReference>
<protein>
    <submittedName>
        <fullName evidence="10">Serine protease AprX</fullName>
    </submittedName>
</protein>
<dbReference type="AlphaFoldDB" id="A0A286GK24"/>
<keyword evidence="8" id="KW-0732">Signal</keyword>
<evidence type="ECO:0000256" key="6">
    <source>
        <dbReference type="PROSITE-ProRule" id="PRU01240"/>
    </source>
</evidence>
<gene>
    <name evidence="10" type="ORF">SAMN06272739_1177</name>
</gene>
<evidence type="ECO:0000256" key="4">
    <source>
        <dbReference type="ARBA" id="ARBA00022825"/>
    </source>
</evidence>
<dbReference type="Gene3D" id="3.40.50.200">
    <property type="entry name" value="Peptidase S8/S53 domain"/>
    <property type="match status" value="1"/>
</dbReference>
<keyword evidence="4 6" id="KW-0720">Serine protease</keyword>
<dbReference type="Pfam" id="PF00082">
    <property type="entry name" value="Peptidase_S8"/>
    <property type="match status" value="1"/>
</dbReference>
<dbReference type="Proteomes" id="UP000219482">
    <property type="component" value="Unassembled WGS sequence"/>
</dbReference>
<dbReference type="InterPro" id="IPR000209">
    <property type="entry name" value="Peptidase_S8/S53_dom"/>
</dbReference>